<evidence type="ECO:0000256" key="2">
    <source>
        <dbReference type="ARBA" id="ARBA00029447"/>
    </source>
</evidence>
<reference evidence="6 7" key="1">
    <citation type="submission" date="2019-02" db="EMBL/GenBank/DDBJ databases">
        <title>Deep-cultivation of Planctomycetes and their phenomic and genomic characterization uncovers novel biology.</title>
        <authorList>
            <person name="Wiegand S."/>
            <person name="Jogler M."/>
            <person name="Boedeker C."/>
            <person name="Pinto D."/>
            <person name="Vollmers J."/>
            <person name="Rivas-Marin E."/>
            <person name="Kohn T."/>
            <person name="Peeters S.H."/>
            <person name="Heuer A."/>
            <person name="Rast P."/>
            <person name="Oberbeckmann S."/>
            <person name="Bunk B."/>
            <person name="Jeske O."/>
            <person name="Meyerdierks A."/>
            <person name="Storesund J.E."/>
            <person name="Kallscheuer N."/>
            <person name="Luecker S."/>
            <person name="Lage O.M."/>
            <person name="Pohl T."/>
            <person name="Merkel B.J."/>
            <person name="Hornburger P."/>
            <person name="Mueller R.-W."/>
            <person name="Bruemmer F."/>
            <person name="Labrenz M."/>
            <person name="Spormann A.M."/>
            <person name="Op den Camp H."/>
            <person name="Overmann J."/>
            <person name="Amann R."/>
            <person name="Jetten M.S.M."/>
            <person name="Mascher T."/>
            <person name="Medema M.H."/>
            <person name="Devos D.P."/>
            <person name="Kaster A.-K."/>
            <person name="Ovreas L."/>
            <person name="Rohde M."/>
            <person name="Galperin M.Y."/>
            <person name="Jogler C."/>
        </authorList>
    </citation>
    <scope>NUCLEOTIDE SEQUENCE [LARGE SCALE GENOMIC DNA]</scope>
    <source>
        <strain evidence="6 7">SV_7m_r</strain>
    </source>
</reference>
<evidence type="ECO:0000259" key="5">
    <source>
        <dbReference type="PROSITE" id="PS50111"/>
    </source>
</evidence>
<feature type="domain" description="Methyl-accepting transducer" evidence="5">
    <location>
        <begin position="95"/>
        <end position="240"/>
    </location>
</feature>
<dbReference type="AlphaFoldDB" id="A0A517SW63"/>
<sequence>MTETTLSPRTDHEQLSMEVAACLPVVEMLCQQLEGIATEVEDKVVSACGSLSSVVQRTEDIVGTAAKCIEGDESEMGSEALIGATRSVLTSLLTVTRSLGEVSKISDAAKLVALNGRIEAARAGEQGKAFSVVARETGSLADKAKQTSQVVNDTVIELETILQAWAPKTDQRGSQSSRCIQLVEEILQHLDHHAHSLNDCIDGLGKANELVTQEITNVIITMQFQDAINQRITLVANTLSEICVQLQPLAISPDPETTRQRTQAWQEKFHHNTTMNAERDLDGDLLDDDGGDVELF</sequence>
<accession>A0A517SW63</accession>
<dbReference type="InterPro" id="IPR004090">
    <property type="entry name" value="Chemotax_Me-accpt_rcpt"/>
</dbReference>
<dbReference type="GO" id="GO:0007165">
    <property type="term" value="P:signal transduction"/>
    <property type="evidence" value="ECO:0007669"/>
    <property type="project" value="UniProtKB-KW"/>
</dbReference>
<dbReference type="GO" id="GO:0006935">
    <property type="term" value="P:chemotaxis"/>
    <property type="evidence" value="ECO:0007669"/>
    <property type="project" value="InterPro"/>
</dbReference>
<evidence type="ECO:0000313" key="7">
    <source>
        <dbReference type="Proteomes" id="UP000315003"/>
    </source>
</evidence>
<dbReference type="RefSeq" id="WP_145272978.1">
    <property type="nucleotide sequence ID" value="NZ_CP036272.1"/>
</dbReference>
<feature type="compositionally biased region" description="Acidic residues" evidence="4">
    <location>
        <begin position="283"/>
        <end position="296"/>
    </location>
</feature>
<dbReference type="PANTHER" id="PTHR32089">
    <property type="entry name" value="METHYL-ACCEPTING CHEMOTAXIS PROTEIN MCPB"/>
    <property type="match status" value="1"/>
</dbReference>
<name>A0A517SW63_9BACT</name>
<dbReference type="PRINTS" id="PR00260">
    <property type="entry name" value="CHEMTRNSDUCR"/>
</dbReference>
<dbReference type="Proteomes" id="UP000315003">
    <property type="component" value="Chromosome"/>
</dbReference>
<comment type="similarity">
    <text evidence="2">Belongs to the methyl-accepting chemotaxis (MCP) protein family.</text>
</comment>
<dbReference type="Pfam" id="PF00015">
    <property type="entry name" value="MCPsignal"/>
    <property type="match status" value="1"/>
</dbReference>
<evidence type="ECO:0000313" key="6">
    <source>
        <dbReference type="EMBL" id="QDT60370.1"/>
    </source>
</evidence>
<dbReference type="GO" id="GO:0004888">
    <property type="term" value="F:transmembrane signaling receptor activity"/>
    <property type="evidence" value="ECO:0007669"/>
    <property type="project" value="InterPro"/>
</dbReference>
<dbReference type="GO" id="GO:0016020">
    <property type="term" value="C:membrane"/>
    <property type="evidence" value="ECO:0007669"/>
    <property type="project" value="InterPro"/>
</dbReference>
<evidence type="ECO:0000256" key="1">
    <source>
        <dbReference type="ARBA" id="ARBA00023224"/>
    </source>
</evidence>
<feature type="region of interest" description="Disordered" evidence="4">
    <location>
        <begin position="273"/>
        <end position="296"/>
    </location>
</feature>
<gene>
    <name evidence="6" type="primary">mcp2_2</name>
    <name evidence="6" type="ORF">SV7mr_28910</name>
</gene>
<keyword evidence="7" id="KW-1185">Reference proteome</keyword>
<protein>
    <submittedName>
        <fullName evidence="6">Methyl-accepting chemotaxis protein 2</fullName>
    </submittedName>
</protein>
<evidence type="ECO:0000256" key="3">
    <source>
        <dbReference type="PROSITE-ProRule" id="PRU00284"/>
    </source>
</evidence>
<dbReference type="PROSITE" id="PS50111">
    <property type="entry name" value="CHEMOTAXIS_TRANSDUC_2"/>
    <property type="match status" value="1"/>
</dbReference>
<dbReference type="Gene3D" id="1.10.287.950">
    <property type="entry name" value="Methyl-accepting chemotaxis protein"/>
    <property type="match status" value="1"/>
</dbReference>
<dbReference type="SUPFAM" id="SSF58104">
    <property type="entry name" value="Methyl-accepting chemotaxis protein (MCP) signaling domain"/>
    <property type="match status" value="1"/>
</dbReference>
<dbReference type="EMBL" id="CP036272">
    <property type="protein sequence ID" value="QDT60370.1"/>
    <property type="molecule type" value="Genomic_DNA"/>
</dbReference>
<keyword evidence="1 3" id="KW-0807">Transducer</keyword>
<dbReference type="PANTHER" id="PTHR32089:SF112">
    <property type="entry name" value="LYSOZYME-LIKE PROTEIN-RELATED"/>
    <property type="match status" value="1"/>
</dbReference>
<evidence type="ECO:0000256" key="4">
    <source>
        <dbReference type="SAM" id="MobiDB-lite"/>
    </source>
</evidence>
<dbReference type="OrthoDB" id="9772755at2"/>
<proteinExistence type="inferred from homology"/>
<organism evidence="6 7">
    <name type="scientific">Stieleria bergensis</name>
    <dbReference type="NCBI Taxonomy" id="2528025"/>
    <lineage>
        <taxon>Bacteria</taxon>
        <taxon>Pseudomonadati</taxon>
        <taxon>Planctomycetota</taxon>
        <taxon>Planctomycetia</taxon>
        <taxon>Pirellulales</taxon>
        <taxon>Pirellulaceae</taxon>
        <taxon>Stieleria</taxon>
    </lineage>
</organism>
<dbReference type="InterPro" id="IPR004089">
    <property type="entry name" value="MCPsignal_dom"/>
</dbReference>